<proteinExistence type="inferred from homology"/>
<evidence type="ECO:0000256" key="3">
    <source>
        <dbReference type="ARBA" id="ARBA00023239"/>
    </source>
</evidence>
<evidence type="ECO:0000256" key="2">
    <source>
        <dbReference type="ARBA" id="ARBA00023133"/>
    </source>
</evidence>
<dbReference type="InterPro" id="IPR033644">
    <property type="entry name" value="Ferrochelatase_C"/>
</dbReference>
<feature type="binding site" evidence="6">
    <location>
        <position position="177"/>
    </location>
    <ligand>
        <name>Fe(2+)</name>
        <dbReference type="ChEBI" id="CHEBI:29033"/>
    </ligand>
</feature>
<evidence type="ECO:0000256" key="7">
    <source>
        <dbReference type="RuleBase" id="RU000607"/>
    </source>
</evidence>
<comment type="pathway">
    <text evidence="6 7">Porphyrin-containing compound metabolism; protoheme biosynthesis; protoheme from protoporphyrin-IX: step 1/1.</text>
</comment>
<name>A0A537LYC4_9BACT</name>
<evidence type="ECO:0000256" key="1">
    <source>
        <dbReference type="ARBA" id="ARBA00023004"/>
    </source>
</evidence>
<evidence type="ECO:0000256" key="6">
    <source>
        <dbReference type="HAMAP-Rule" id="MF_00323"/>
    </source>
</evidence>
<dbReference type="EC" id="4.98.1.1" evidence="6 7"/>
<dbReference type="CDD" id="cd00419">
    <property type="entry name" value="Ferrochelatase_C"/>
    <property type="match status" value="1"/>
</dbReference>
<dbReference type="NCBIfam" id="TIGR00109">
    <property type="entry name" value="hemH"/>
    <property type="match status" value="1"/>
</dbReference>
<dbReference type="PANTHER" id="PTHR11108:SF1">
    <property type="entry name" value="FERROCHELATASE, MITOCHONDRIAL"/>
    <property type="match status" value="1"/>
</dbReference>
<keyword evidence="3 6" id="KW-0456">Lyase</keyword>
<evidence type="ECO:0000313" key="8">
    <source>
        <dbReference type="EMBL" id="TMJ13021.1"/>
    </source>
</evidence>
<reference evidence="8 9" key="1">
    <citation type="journal article" date="2019" name="Nat. Microbiol.">
        <title>Mediterranean grassland soil C-N compound turnover is dependent on rainfall and depth, and is mediated by genomically divergent microorganisms.</title>
        <authorList>
            <person name="Diamond S."/>
            <person name="Andeer P.F."/>
            <person name="Li Z."/>
            <person name="Crits-Christoph A."/>
            <person name="Burstein D."/>
            <person name="Anantharaman K."/>
            <person name="Lane K.R."/>
            <person name="Thomas B.C."/>
            <person name="Pan C."/>
            <person name="Northen T.R."/>
            <person name="Banfield J.F."/>
        </authorList>
    </citation>
    <scope>NUCLEOTIDE SEQUENCE [LARGE SCALE GENOMIC DNA]</scope>
    <source>
        <strain evidence="8">NP_1</strain>
    </source>
</reference>
<comment type="caution">
    <text evidence="8">The sequence shown here is derived from an EMBL/GenBank/DDBJ whole genome shotgun (WGS) entry which is preliminary data.</text>
</comment>
<evidence type="ECO:0000256" key="5">
    <source>
        <dbReference type="ARBA" id="ARBA00024536"/>
    </source>
</evidence>
<dbReference type="Pfam" id="PF00762">
    <property type="entry name" value="Ferrochelatase"/>
    <property type="match status" value="1"/>
</dbReference>
<dbReference type="GO" id="GO:0005737">
    <property type="term" value="C:cytoplasm"/>
    <property type="evidence" value="ECO:0007669"/>
    <property type="project" value="UniProtKB-SubCell"/>
</dbReference>
<dbReference type="PROSITE" id="PS00534">
    <property type="entry name" value="FERROCHELATASE"/>
    <property type="match status" value="1"/>
</dbReference>
<comment type="catalytic activity">
    <reaction evidence="6 7">
        <text>heme b + 2 H(+) = protoporphyrin IX + Fe(2+)</text>
        <dbReference type="Rhea" id="RHEA:22584"/>
        <dbReference type="ChEBI" id="CHEBI:15378"/>
        <dbReference type="ChEBI" id="CHEBI:29033"/>
        <dbReference type="ChEBI" id="CHEBI:57306"/>
        <dbReference type="ChEBI" id="CHEBI:60344"/>
        <dbReference type="EC" id="4.98.1.1"/>
    </reaction>
</comment>
<comment type="similarity">
    <text evidence="6 7">Belongs to the ferrochelatase family.</text>
</comment>
<keyword evidence="1 6" id="KW-0408">Iron</keyword>
<dbReference type="PANTHER" id="PTHR11108">
    <property type="entry name" value="FERROCHELATASE"/>
    <property type="match status" value="1"/>
</dbReference>
<dbReference type="InterPro" id="IPR019772">
    <property type="entry name" value="Ferrochelatase_AS"/>
</dbReference>
<dbReference type="GO" id="GO:0046872">
    <property type="term" value="F:metal ion binding"/>
    <property type="evidence" value="ECO:0007669"/>
    <property type="project" value="UniProtKB-KW"/>
</dbReference>
<dbReference type="InterPro" id="IPR001015">
    <property type="entry name" value="Ferrochelatase"/>
</dbReference>
<organism evidence="8 9">
    <name type="scientific">Candidatus Segetimicrobium genomatis</name>
    <dbReference type="NCBI Taxonomy" id="2569760"/>
    <lineage>
        <taxon>Bacteria</taxon>
        <taxon>Bacillati</taxon>
        <taxon>Candidatus Sysuimicrobiota</taxon>
        <taxon>Candidatus Sysuimicrobiia</taxon>
        <taxon>Candidatus Sysuimicrobiales</taxon>
        <taxon>Candidatus Segetimicrobiaceae</taxon>
        <taxon>Candidatus Segetimicrobium</taxon>
    </lineage>
</organism>
<dbReference type="Gene3D" id="3.40.50.1400">
    <property type="match status" value="2"/>
</dbReference>
<keyword evidence="2 6" id="KW-0350">Heme biosynthesis</keyword>
<keyword evidence="4 6" id="KW-0627">Porphyrin biosynthesis</keyword>
<comment type="subcellular location">
    <subcellularLocation>
        <location evidence="6 7">Cytoplasm</location>
    </subcellularLocation>
</comment>
<dbReference type="SUPFAM" id="SSF53800">
    <property type="entry name" value="Chelatase"/>
    <property type="match status" value="1"/>
</dbReference>
<dbReference type="GO" id="GO:0004325">
    <property type="term" value="F:ferrochelatase activity"/>
    <property type="evidence" value="ECO:0007669"/>
    <property type="project" value="UniProtKB-UniRule"/>
</dbReference>
<dbReference type="EMBL" id="VBAI01000012">
    <property type="protein sequence ID" value="TMJ13021.1"/>
    <property type="molecule type" value="Genomic_DNA"/>
</dbReference>
<accession>A0A537LYC4</accession>
<keyword evidence="6 7" id="KW-0963">Cytoplasm</keyword>
<comment type="function">
    <text evidence="6 7">Catalyzes the ferrous insertion into protoporphyrin IX.</text>
</comment>
<dbReference type="CDD" id="cd03411">
    <property type="entry name" value="Ferrochelatase_N"/>
    <property type="match status" value="1"/>
</dbReference>
<dbReference type="UniPathway" id="UPA00252">
    <property type="reaction ID" value="UER00325"/>
</dbReference>
<feature type="binding site" evidence="6">
    <location>
        <position position="257"/>
    </location>
    <ligand>
        <name>Fe(2+)</name>
        <dbReference type="ChEBI" id="CHEBI:29033"/>
    </ligand>
</feature>
<dbReference type="AlphaFoldDB" id="A0A537LYC4"/>
<gene>
    <name evidence="6 8" type="primary">hemH</name>
    <name evidence="8" type="ORF">E6G98_01675</name>
</gene>
<comment type="catalytic activity">
    <reaction evidence="5">
        <text>Fe-coproporphyrin III + 2 H(+) = coproporphyrin III + Fe(2+)</text>
        <dbReference type="Rhea" id="RHEA:49572"/>
        <dbReference type="ChEBI" id="CHEBI:15378"/>
        <dbReference type="ChEBI" id="CHEBI:29033"/>
        <dbReference type="ChEBI" id="CHEBI:68438"/>
        <dbReference type="ChEBI" id="CHEBI:131725"/>
        <dbReference type="EC" id="4.99.1.9"/>
    </reaction>
    <physiologicalReaction direction="right-to-left" evidence="5">
        <dbReference type="Rhea" id="RHEA:49574"/>
    </physiologicalReaction>
</comment>
<dbReference type="Proteomes" id="UP000315217">
    <property type="component" value="Unassembled WGS sequence"/>
</dbReference>
<keyword evidence="6" id="KW-0479">Metal-binding</keyword>
<evidence type="ECO:0000256" key="4">
    <source>
        <dbReference type="ARBA" id="ARBA00023244"/>
    </source>
</evidence>
<dbReference type="InterPro" id="IPR033659">
    <property type="entry name" value="Ferrochelatase_N"/>
</dbReference>
<protein>
    <recommendedName>
        <fullName evidence="6 7">Ferrochelatase</fullName>
        <ecNumber evidence="6 7">4.98.1.1</ecNumber>
    </recommendedName>
    <alternativeName>
        <fullName evidence="6">Heme synthase</fullName>
    </alternativeName>
    <alternativeName>
        <fullName evidence="6">Protoheme ferro-lyase</fullName>
    </alternativeName>
</protein>
<dbReference type="HAMAP" id="MF_00323">
    <property type="entry name" value="Ferrochelatase"/>
    <property type="match status" value="1"/>
</dbReference>
<dbReference type="GO" id="GO:0006783">
    <property type="term" value="P:heme biosynthetic process"/>
    <property type="evidence" value="ECO:0007669"/>
    <property type="project" value="UniProtKB-UniRule"/>
</dbReference>
<sequence>MTPPFGVLLMAYGSPATLRDVKAYYTHIRGGRTPPAEQVAELRARYERIGGRSPLLEITWRQAAGVVQALGQAGLPARAYVGMKHAPPFIAEAVAQAAGDGVRALLALALAPHYSRMSVGAYRAAAEEAAARHGLTLSCIESWHLHPGLISALASRVREAQRQCAGDTDVPVIFTAHSLPVRILEWNDPYPEQLQQTCVQVAAAAKVRAWRFAYQSASATGEPWLGPDLLDVARAIHREGQTECIVCPIGFVADHLEVLYDIDVEAKELAATLGLRLIRTCSLNDDLDFISAVADVIRAHLPQGALA</sequence>
<evidence type="ECO:0000313" key="9">
    <source>
        <dbReference type="Proteomes" id="UP000315217"/>
    </source>
</evidence>